<reference evidence="2 3" key="1">
    <citation type="submission" date="2007-03" db="EMBL/GenBank/DDBJ databases">
        <authorList>
            <person name="Fulton L."/>
            <person name="Clifton S."/>
            <person name="Fulton B."/>
            <person name="Xu J."/>
            <person name="Minx P."/>
            <person name="Pepin K.H."/>
            <person name="Johnson M."/>
            <person name="Thiruvilangam P."/>
            <person name="Bhonagiri V."/>
            <person name="Nash W.E."/>
            <person name="Mardis E.R."/>
            <person name="Wilson R.K."/>
        </authorList>
    </citation>
    <scope>NUCLEOTIDE SEQUENCE [LARGE SCALE GENOMIC DNA]</scope>
    <source>
        <strain evidence="2 3">ATCC 29174</strain>
    </source>
</reference>
<evidence type="ECO:0000256" key="1">
    <source>
        <dbReference type="SAM" id="MobiDB-lite"/>
    </source>
</evidence>
<evidence type="ECO:0000313" key="2">
    <source>
        <dbReference type="EMBL" id="EDM86644.1"/>
    </source>
</evidence>
<protein>
    <submittedName>
        <fullName evidence="2">Uncharacterized protein</fullName>
    </submittedName>
</protein>
<name>A5ZUV9_9FIRM</name>
<dbReference type="HOGENOM" id="CLU_3150051_0_0_9"/>
<dbReference type="AlphaFoldDB" id="A5ZUV9"/>
<gene>
    <name evidence="2" type="ORF">RUMOBE_02794</name>
</gene>
<accession>A5ZUV9</accession>
<feature type="region of interest" description="Disordered" evidence="1">
    <location>
        <begin position="26"/>
        <end position="48"/>
    </location>
</feature>
<sequence length="48" mass="5461">MIEGRAEIEKAMDEILQKRYNGQAGKQLNEYSGRPIDNGKSISNHTRI</sequence>
<dbReference type="Proteomes" id="UP000006002">
    <property type="component" value="Unassembled WGS sequence"/>
</dbReference>
<dbReference type="EMBL" id="AAVO02000013">
    <property type="protein sequence ID" value="EDM86644.1"/>
    <property type="molecule type" value="Genomic_DNA"/>
</dbReference>
<comment type="caution">
    <text evidence="2">The sequence shown here is derived from an EMBL/GenBank/DDBJ whole genome shotgun (WGS) entry which is preliminary data.</text>
</comment>
<proteinExistence type="predicted"/>
<organism evidence="2 3">
    <name type="scientific">Blautia obeum ATCC 29174</name>
    <dbReference type="NCBI Taxonomy" id="411459"/>
    <lineage>
        <taxon>Bacteria</taxon>
        <taxon>Bacillati</taxon>
        <taxon>Bacillota</taxon>
        <taxon>Clostridia</taxon>
        <taxon>Lachnospirales</taxon>
        <taxon>Lachnospiraceae</taxon>
        <taxon>Blautia</taxon>
    </lineage>
</organism>
<evidence type="ECO:0000313" key="3">
    <source>
        <dbReference type="Proteomes" id="UP000006002"/>
    </source>
</evidence>
<reference evidence="2 3" key="2">
    <citation type="submission" date="2007-04" db="EMBL/GenBank/DDBJ databases">
        <title>Draft genome sequence of Ruminococcus obeum (ATCC 29174).</title>
        <authorList>
            <person name="Sudarsanam P."/>
            <person name="Ley R."/>
            <person name="Guruge J."/>
            <person name="Turnbaugh P.J."/>
            <person name="Mahowald M."/>
            <person name="Liep D."/>
            <person name="Gordon J."/>
        </authorList>
    </citation>
    <scope>NUCLEOTIDE SEQUENCE [LARGE SCALE GENOMIC DNA]</scope>
    <source>
        <strain evidence="2 3">ATCC 29174</strain>
    </source>
</reference>